<dbReference type="EMBL" id="MCFJ01000017">
    <property type="protein sequence ID" value="ORY58095.1"/>
    <property type="molecule type" value="Genomic_DNA"/>
</dbReference>
<dbReference type="RefSeq" id="XP_040711130.1">
    <property type="nucleotide sequence ID" value="XM_040858838.1"/>
</dbReference>
<sequence length="170" mass="19288">MTPQVYPPEYEEGVAKAPSTPADSTKNISLSVPRFINTLEVISSLLVDSKTQFASSLTGWMHLAVFNKDKISAYIHNNFKKDEYYLELDDRDRQGGIIIQGSVVTFNGVLLWVFLVLGYVHNQVAKQEDTNEKVVQALPYFLSVVERCVLLEDPQKRIRNLVMRVPTIEV</sequence>
<evidence type="ECO:0000313" key="4">
    <source>
        <dbReference type="Proteomes" id="UP000193689"/>
    </source>
</evidence>
<name>A0A1Y2DH76_9PEZI</name>
<organism evidence="3 4">
    <name type="scientific">Pseudomassariella vexata</name>
    <dbReference type="NCBI Taxonomy" id="1141098"/>
    <lineage>
        <taxon>Eukaryota</taxon>
        <taxon>Fungi</taxon>
        <taxon>Dikarya</taxon>
        <taxon>Ascomycota</taxon>
        <taxon>Pezizomycotina</taxon>
        <taxon>Sordariomycetes</taxon>
        <taxon>Xylariomycetidae</taxon>
        <taxon>Amphisphaeriales</taxon>
        <taxon>Pseudomassariaceae</taxon>
        <taxon>Pseudomassariella</taxon>
    </lineage>
</organism>
<evidence type="ECO:0000256" key="1">
    <source>
        <dbReference type="SAM" id="MobiDB-lite"/>
    </source>
</evidence>
<proteinExistence type="predicted"/>
<comment type="caution">
    <text evidence="3">The sequence shown here is derived from an EMBL/GenBank/DDBJ whole genome shotgun (WGS) entry which is preliminary data.</text>
</comment>
<keyword evidence="4" id="KW-1185">Reference proteome</keyword>
<reference evidence="3 4" key="1">
    <citation type="submission" date="2016-07" db="EMBL/GenBank/DDBJ databases">
        <title>Pervasive Adenine N6-methylation of Active Genes in Fungi.</title>
        <authorList>
            <consortium name="DOE Joint Genome Institute"/>
            <person name="Mondo S.J."/>
            <person name="Dannebaum R.O."/>
            <person name="Kuo R.C."/>
            <person name="Labutti K."/>
            <person name="Haridas S."/>
            <person name="Kuo A."/>
            <person name="Salamov A."/>
            <person name="Ahrendt S.R."/>
            <person name="Lipzen A."/>
            <person name="Sullivan W."/>
            <person name="Andreopoulos W.B."/>
            <person name="Clum A."/>
            <person name="Lindquist E."/>
            <person name="Daum C."/>
            <person name="Ramamoorthy G.K."/>
            <person name="Gryganskyi A."/>
            <person name="Culley D."/>
            <person name="Magnuson J.K."/>
            <person name="James T.Y."/>
            <person name="O'Malley M.A."/>
            <person name="Stajich J.E."/>
            <person name="Spatafora J.W."/>
            <person name="Visel A."/>
            <person name="Grigoriev I.V."/>
        </authorList>
    </citation>
    <scope>NUCLEOTIDE SEQUENCE [LARGE SCALE GENOMIC DNA]</scope>
    <source>
        <strain evidence="3 4">CBS 129021</strain>
    </source>
</reference>
<feature type="region of interest" description="Disordered" evidence="1">
    <location>
        <begin position="1"/>
        <end position="24"/>
    </location>
</feature>
<dbReference type="InParanoid" id="A0A1Y2DH76"/>
<dbReference type="Proteomes" id="UP000193689">
    <property type="component" value="Unassembled WGS sequence"/>
</dbReference>
<keyword evidence="2" id="KW-0812">Transmembrane</keyword>
<evidence type="ECO:0000313" key="3">
    <source>
        <dbReference type="EMBL" id="ORY58095.1"/>
    </source>
</evidence>
<dbReference type="GeneID" id="63775050"/>
<evidence type="ECO:0000256" key="2">
    <source>
        <dbReference type="SAM" id="Phobius"/>
    </source>
</evidence>
<keyword evidence="2" id="KW-0472">Membrane</keyword>
<dbReference type="AlphaFoldDB" id="A0A1Y2DH76"/>
<accession>A0A1Y2DH76</accession>
<gene>
    <name evidence="3" type="ORF">BCR38DRAFT_413505</name>
</gene>
<keyword evidence="2" id="KW-1133">Transmembrane helix</keyword>
<protein>
    <submittedName>
        <fullName evidence="3">Uncharacterized protein</fullName>
    </submittedName>
</protein>
<feature type="transmembrane region" description="Helical" evidence="2">
    <location>
        <begin position="97"/>
        <end position="120"/>
    </location>
</feature>